<protein>
    <submittedName>
        <fullName evidence="1">Uncharacterized protein</fullName>
    </submittedName>
</protein>
<reference evidence="1" key="1">
    <citation type="submission" date="2023-03" db="EMBL/GenBank/DDBJ databases">
        <title>Edaphobacter sp.</title>
        <authorList>
            <person name="Huber K.J."/>
            <person name="Papendorf J."/>
            <person name="Pilke C."/>
            <person name="Bunk B."/>
            <person name="Sproeer C."/>
            <person name="Pester M."/>
        </authorList>
    </citation>
    <scope>NUCLEOTIDE SEQUENCE</scope>
    <source>
        <strain evidence="1">DSM 110680</strain>
    </source>
</reference>
<dbReference type="RefSeq" id="WP_348265087.1">
    <property type="nucleotide sequence ID" value="NZ_CP121196.1"/>
</dbReference>
<evidence type="ECO:0000313" key="1">
    <source>
        <dbReference type="EMBL" id="XBH19865.1"/>
    </source>
</evidence>
<proteinExistence type="predicted"/>
<name>A0AAU7DS44_9BACT</name>
<dbReference type="EMBL" id="CP121196">
    <property type="protein sequence ID" value="XBH19865.1"/>
    <property type="molecule type" value="Genomic_DNA"/>
</dbReference>
<dbReference type="AlphaFoldDB" id="A0AAU7DS44"/>
<sequence>MVVKTQLKGSEVTGLRIGARNVRRYFPKDIRVIELQLDHLQIQCGLSPQFWQGQPEIHDPRLCEWLDFKVIHNQGGRKEVRLAMIPSGKNIFTLRPSALKGDGMSSMEPLAAA</sequence>
<accession>A0AAU7DS44</accession>
<organism evidence="1">
    <name type="scientific">Telmatobacter sp. DSM 110680</name>
    <dbReference type="NCBI Taxonomy" id="3036704"/>
    <lineage>
        <taxon>Bacteria</taxon>
        <taxon>Pseudomonadati</taxon>
        <taxon>Acidobacteriota</taxon>
        <taxon>Terriglobia</taxon>
        <taxon>Terriglobales</taxon>
        <taxon>Acidobacteriaceae</taxon>
        <taxon>Telmatobacter</taxon>
    </lineage>
</organism>
<gene>
    <name evidence="1" type="ORF">P8935_11225</name>
</gene>